<evidence type="ECO:0000259" key="1">
    <source>
        <dbReference type="Pfam" id="PF03184"/>
    </source>
</evidence>
<protein>
    <recommendedName>
        <fullName evidence="1">DDE-1 domain-containing protein</fullName>
    </recommendedName>
</protein>
<keyword evidence="3" id="KW-1185">Reference proteome</keyword>
<sequence>MPRVYVKKKRQISYTLGQVKTAVKAVIEKKMTCRKQKKFLKPVLPEEVEKEIENCILAKAEWGYSVDRVELLELVQEYVKCNNLSTPFKDGKPGEDRHLSFMKRHSNLSLKKPELLQQKISDACDPFVVHDFYEKLAASGDVLSLLIIFKAKGTVQARWTNRELEYPGTVYSTTENGYMEESVFFSWLNKLLILCVESVCKNKNIPNKKVVLIMDAGWT</sequence>
<name>A0ABQ9HFP2_9NEOP</name>
<dbReference type="Pfam" id="PF03184">
    <property type="entry name" value="DDE_1"/>
    <property type="match status" value="1"/>
</dbReference>
<reference evidence="2 3" key="1">
    <citation type="submission" date="2023-02" db="EMBL/GenBank/DDBJ databases">
        <title>LHISI_Scaffold_Assembly.</title>
        <authorList>
            <person name="Stuart O.P."/>
            <person name="Cleave R."/>
            <person name="Magrath M.J.L."/>
            <person name="Mikheyev A.S."/>
        </authorList>
    </citation>
    <scope>NUCLEOTIDE SEQUENCE [LARGE SCALE GENOMIC DNA]</scope>
    <source>
        <strain evidence="2">Daus_M_001</strain>
        <tissue evidence="2">Leg muscle</tissue>
    </source>
</reference>
<dbReference type="Proteomes" id="UP001159363">
    <property type="component" value="Chromosome 4"/>
</dbReference>
<organism evidence="2 3">
    <name type="scientific">Dryococelus australis</name>
    <dbReference type="NCBI Taxonomy" id="614101"/>
    <lineage>
        <taxon>Eukaryota</taxon>
        <taxon>Metazoa</taxon>
        <taxon>Ecdysozoa</taxon>
        <taxon>Arthropoda</taxon>
        <taxon>Hexapoda</taxon>
        <taxon>Insecta</taxon>
        <taxon>Pterygota</taxon>
        <taxon>Neoptera</taxon>
        <taxon>Polyneoptera</taxon>
        <taxon>Phasmatodea</taxon>
        <taxon>Verophasmatodea</taxon>
        <taxon>Anareolatae</taxon>
        <taxon>Phasmatidae</taxon>
        <taxon>Eurycanthinae</taxon>
        <taxon>Dryococelus</taxon>
    </lineage>
</organism>
<comment type="caution">
    <text evidence="2">The sequence shown here is derived from an EMBL/GenBank/DDBJ whole genome shotgun (WGS) entry which is preliminary data.</text>
</comment>
<evidence type="ECO:0000313" key="2">
    <source>
        <dbReference type="EMBL" id="KAJ8883060.1"/>
    </source>
</evidence>
<feature type="domain" description="DDE-1" evidence="1">
    <location>
        <begin position="137"/>
        <end position="215"/>
    </location>
</feature>
<evidence type="ECO:0000313" key="3">
    <source>
        <dbReference type="Proteomes" id="UP001159363"/>
    </source>
</evidence>
<accession>A0ABQ9HFP2</accession>
<proteinExistence type="predicted"/>
<gene>
    <name evidence="2" type="ORF">PR048_014899</name>
</gene>
<dbReference type="InterPro" id="IPR004875">
    <property type="entry name" value="DDE_SF_endonuclease_dom"/>
</dbReference>
<dbReference type="EMBL" id="JARBHB010000005">
    <property type="protein sequence ID" value="KAJ8883060.1"/>
    <property type="molecule type" value="Genomic_DNA"/>
</dbReference>